<feature type="non-terminal residue" evidence="3">
    <location>
        <position position="170"/>
    </location>
</feature>
<evidence type="ECO:0000313" key="3">
    <source>
        <dbReference type="EMBL" id="VDM71423.1"/>
    </source>
</evidence>
<dbReference type="OrthoDB" id="1427555at2759"/>
<evidence type="ECO:0000256" key="2">
    <source>
        <dbReference type="ARBA" id="ARBA00022803"/>
    </source>
</evidence>
<keyword evidence="1" id="KW-0677">Repeat</keyword>
<evidence type="ECO:0000313" key="4">
    <source>
        <dbReference type="Proteomes" id="UP000270094"/>
    </source>
</evidence>
<dbReference type="AlphaFoldDB" id="A0A3P7IU68"/>
<reference evidence="3 4" key="1">
    <citation type="submission" date="2018-11" db="EMBL/GenBank/DDBJ databases">
        <authorList>
            <consortium name="Pathogen Informatics"/>
        </authorList>
    </citation>
    <scope>NUCLEOTIDE SEQUENCE [LARGE SCALE GENOMIC DNA]</scope>
</reference>
<evidence type="ECO:0008006" key="5">
    <source>
        <dbReference type="Google" id="ProtNLM"/>
    </source>
</evidence>
<accession>A0A3P7IU68</accession>
<dbReference type="PANTHER" id="PTHR16263">
    <property type="entry name" value="TETRATRICOPEPTIDE REPEAT PROTEIN 38"/>
    <property type="match status" value="1"/>
</dbReference>
<dbReference type="Proteomes" id="UP000270094">
    <property type="component" value="Unassembled WGS sequence"/>
</dbReference>
<dbReference type="InterPro" id="IPR033891">
    <property type="entry name" value="TTC38"/>
</dbReference>
<evidence type="ECO:0000256" key="1">
    <source>
        <dbReference type="ARBA" id="ARBA00022737"/>
    </source>
</evidence>
<proteinExistence type="predicted"/>
<keyword evidence="4" id="KW-1185">Reference proteome</keyword>
<gene>
    <name evidence="3" type="ORF">SVUK_LOCUS6421</name>
</gene>
<sequence length="170" mass="18739">MNQGWRASGLALSTSSNECARLLDGAVRQLVSWSDCDALGGFHKTLADLKAADPDAVMPRAFRHALEALGTSSCARVNETLRTNLEQLQKDAIAYGNEREQKHARAAQLYAQGKMRAAVNVWEEILVDYPTDLIAIKFAHEAYFFMGDAKGKRDSVQAVLPKHKGTEPCY</sequence>
<protein>
    <recommendedName>
        <fullName evidence="5">ER membrane protein complex subunit 2</fullName>
    </recommendedName>
</protein>
<dbReference type="EMBL" id="UYYB01020334">
    <property type="protein sequence ID" value="VDM71423.1"/>
    <property type="molecule type" value="Genomic_DNA"/>
</dbReference>
<name>A0A3P7IU68_STRVU</name>
<dbReference type="PANTHER" id="PTHR16263:SF4">
    <property type="entry name" value="TETRATRICOPEPTIDE REPEAT PROTEIN 38"/>
    <property type="match status" value="1"/>
</dbReference>
<organism evidence="3 4">
    <name type="scientific">Strongylus vulgaris</name>
    <name type="common">Blood worm</name>
    <dbReference type="NCBI Taxonomy" id="40348"/>
    <lineage>
        <taxon>Eukaryota</taxon>
        <taxon>Metazoa</taxon>
        <taxon>Ecdysozoa</taxon>
        <taxon>Nematoda</taxon>
        <taxon>Chromadorea</taxon>
        <taxon>Rhabditida</taxon>
        <taxon>Rhabditina</taxon>
        <taxon>Rhabditomorpha</taxon>
        <taxon>Strongyloidea</taxon>
        <taxon>Strongylidae</taxon>
        <taxon>Strongylus</taxon>
    </lineage>
</organism>
<keyword evidence="2" id="KW-0802">TPR repeat</keyword>